<accession>A0A556QML5</accession>
<dbReference type="Proteomes" id="UP000315648">
    <property type="component" value="Unassembled WGS sequence"/>
</dbReference>
<proteinExistence type="predicted"/>
<evidence type="ECO:0000313" key="3">
    <source>
        <dbReference type="Proteomes" id="UP000315648"/>
    </source>
</evidence>
<protein>
    <recommendedName>
        <fullName evidence="4">DUF481 domain-containing protein</fullName>
    </recommendedName>
</protein>
<keyword evidence="3" id="KW-1185">Reference proteome</keyword>
<reference evidence="2 3" key="1">
    <citation type="submission" date="2019-07" db="EMBL/GenBank/DDBJ databases">
        <title>Description of 53C-WASEF.</title>
        <authorList>
            <person name="Pitt A."/>
            <person name="Hahn M.W."/>
        </authorList>
    </citation>
    <scope>NUCLEOTIDE SEQUENCE [LARGE SCALE GENOMIC DNA]</scope>
    <source>
        <strain evidence="2 3">53C-WASEF</strain>
    </source>
</reference>
<keyword evidence="1" id="KW-0732">Signal</keyword>
<evidence type="ECO:0000256" key="1">
    <source>
        <dbReference type="SAM" id="SignalP"/>
    </source>
</evidence>
<feature type="chain" id="PRO_5022168891" description="DUF481 domain-containing protein" evidence="1">
    <location>
        <begin position="18"/>
        <end position="332"/>
    </location>
</feature>
<dbReference type="AlphaFoldDB" id="A0A556QML5"/>
<organism evidence="2 3">
    <name type="scientific">Rariglobus hedericola</name>
    <dbReference type="NCBI Taxonomy" id="2597822"/>
    <lineage>
        <taxon>Bacteria</taxon>
        <taxon>Pseudomonadati</taxon>
        <taxon>Verrucomicrobiota</taxon>
        <taxon>Opitutia</taxon>
        <taxon>Opitutales</taxon>
        <taxon>Opitutaceae</taxon>
        <taxon>Rariglobus</taxon>
    </lineage>
</organism>
<evidence type="ECO:0008006" key="4">
    <source>
        <dbReference type="Google" id="ProtNLM"/>
    </source>
</evidence>
<dbReference type="RefSeq" id="WP_144228174.1">
    <property type="nucleotide sequence ID" value="NZ_CBCRVV010000001.1"/>
</dbReference>
<gene>
    <name evidence="2" type="ORF">FPL22_00565</name>
</gene>
<dbReference type="EMBL" id="VMBG01000001">
    <property type="protein sequence ID" value="TSJ77832.1"/>
    <property type="molecule type" value="Genomic_DNA"/>
</dbReference>
<sequence>MRFRCLLLVAGVSTVLAATLPGARADTLVFKNNGDRLKGTMVAEEGDVLVFDTERFGVMRIPRGNVTLEREDTVQVQAAAEENASAGNVVRADASADVAQLAMASKPDPASKKIPWHVRLAFSTELIEDTTNKAEWIFELRAERKWARDELRFEPRYEYKSENGRATSDLLKLKNYYRHDIGRWWFVQYLPYYELNRQFTYQGLPLDYQYLRNELGAGIRVIDRPGSILRVGAAESFYNIDLLNYDASLSLRSESVFVEAELDFPWRVSIRDRGQILWYSNGDEQGIGNELEITKHLNDFWWIGVRHEYRVNAPELQGGDLSKLKVFLGVDF</sequence>
<comment type="caution">
    <text evidence="2">The sequence shown here is derived from an EMBL/GenBank/DDBJ whole genome shotgun (WGS) entry which is preliminary data.</text>
</comment>
<evidence type="ECO:0000313" key="2">
    <source>
        <dbReference type="EMBL" id="TSJ77832.1"/>
    </source>
</evidence>
<feature type="signal peptide" evidence="1">
    <location>
        <begin position="1"/>
        <end position="17"/>
    </location>
</feature>
<name>A0A556QML5_9BACT</name>